<dbReference type="InterPro" id="IPR051828">
    <property type="entry name" value="HAD-like_hydrolase_domain"/>
</dbReference>
<dbReference type="PANTHER" id="PTHR46191">
    <property type="match status" value="1"/>
</dbReference>
<evidence type="ECO:0000313" key="1">
    <source>
        <dbReference type="EMBL" id="CAK1588130.1"/>
    </source>
</evidence>
<dbReference type="EMBL" id="CAVLGL010000082">
    <property type="protein sequence ID" value="CAK1588130.1"/>
    <property type="molecule type" value="Genomic_DNA"/>
</dbReference>
<dbReference type="InterPro" id="IPR011949">
    <property type="entry name" value="HAD-SF_hydro_IA_REG-2-like"/>
</dbReference>
<dbReference type="Gene3D" id="3.40.50.1000">
    <property type="entry name" value="HAD superfamily/HAD-like"/>
    <property type="match status" value="1"/>
</dbReference>
<accession>A0AAV1KZY9</accession>
<comment type="caution">
    <text evidence="1">The sequence shown here is derived from an EMBL/GenBank/DDBJ whole genome shotgun (WGS) entry which is preliminary data.</text>
</comment>
<dbReference type="Pfam" id="PF00702">
    <property type="entry name" value="Hydrolase"/>
    <property type="match status" value="1"/>
</dbReference>
<dbReference type="GO" id="GO:0005634">
    <property type="term" value="C:nucleus"/>
    <property type="evidence" value="ECO:0007669"/>
    <property type="project" value="TreeGrafter"/>
</dbReference>
<dbReference type="AlphaFoldDB" id="A0AAV1KZY9"/>
<dbReference type="InterPro" id="IPR036412">
    <property type="entry name" value="HAD-like_sf"/>
</dbReference>
<dbReference type="InterPro" id="IPR006439">
    <property type="entry name" value="HAD-SF_hydro_IA"/>
</dbReference>
<organism evidence="1 2">
    <name type="scientific">Parnassius mnemosyne</name>
    <name type="common">clouded apollo</name>
    <dbReference type="NCBI Taxonomy" id="213953"/>
    <lineage>
        <taxon>Eukaryota</taxon>
        <taxon>Metazoa</taxon>
        <taxon>Ecdysozoa</taxon>
        <taxon>Arthropoda</taxon>
        <taxon>Hexapoda</taxon>
        <taxon>Insecta</taxon>
        <taxon>Pterygota</taxon>
        <taxon>Neoptera</taxon>
        <taxon>Endopterygota</taxon>
        <taxon>Lepidoptera</taxon>
        <taxon>Glossata</taxon>
        <taxon>Ditrysia</taxon>
        <taxon>Papilionoidea</taxon>
        <taxon>Papilionidae</taxon>
        <taxon>Parnassiinae</taxon>
        <taxon>Parnassini</taxon>
        <taxon>Parnassius</taxon>
        <taxon>Driopa</taxon>
    </lineage>
</organism>
<dbReference type="InterPro" id="IPR023214">
    <property type="entry name" value="HAD_sf"/>
</dbReference>
<name>A0AAV1KZY9_9NEOP</name>
<protein>
    <recommendedName>
        <fullName evidence="3">Haloacid dehalogenase-like hydrolase domain-containing protein 3</fullName>
    </recommendedName>
</protein>
<proteinExistence type="predicted"/>
<keyword evidence="2" id="KW-1185">Reference proteome</keyword>
<dbReference type="Proteomes" id="UP001314205">
    <property type="component" value="Unassembled WGS sequence"/>
</dbReference>
<evidence type="ECO:0008006" key="3">
    <source>
        <dbReference type="Google" id="ProtNLM"/>
    </source>
</evidence>
<dbReference type="PANTHER" id="PTHR46191:SF2">
    <property type="entry name" value="HALOACID DEHALOGENASE-LIKE HYDROLASE DOMAIN-CONTAINING PROTEIN 3"/>
    <property type="match status" value="1"/>
</dbReference>
<dbReference type="NCBIfam" id="TIGR02252">
    <property type="entry name" value="DREG-2"/>
    <property type="match status" value="1"/>
</dbReference>
<gene>
    <name evidence="1" type="ORF">PARMNEM_LOCUS8813</name>
</gene>
<sequence>MSFVDIRFKELLKCGVTALKCTLRLRMENLANVSIIKKQSGQSSRLKQKKKFENFTIDTSNLLDTYENFCNTLLEIREDSIPIISKPNVFAMRKPVPWWDADCSEAVKKSKNALRFYKLNPTIENYIEYKKIDAFKKRLNSEKGVGPIQSRRDSTPGLDDIPYKLISNGQKTILKIFNMLWDNQCIPKSWKTQCVIPILKPDKPEHDFNFYRFRIHPWQYYSIVARDYGFKGSENDLKPRLLESYKAVWNEYPNFGKGLISWEDWWNHVVKRTFKGQLPKSADVNCLCDKLINDFKTAKCWRLAEGADKILNMLRNQGISLGVISNFDPRLVEILQNMHIYNKFHFVLTSFDIGCPKPDKKIFDHASIAYENVHPRACLHIGDDIEKDYKAARNAGWHALLVSNQKLKDKSVAAKHVFGNLYELHDAIYNDKVKL</sequence>
<dbReference type="NCBIfam" id="TIGR01549">
    <property type="entry name" value="HAD-SF-IA-v1"/>
    <property type="match status" value="1"/>
</dbReference>
<reference evidence="1 2" key="1">
    <citation type="submission" date="2023-11" db="EMBL/GenBank/DDBJ databases">
        <authorList>
            <person name="Hedman E."/>
            <person name="Englund M."/>
            <person name="Stromberg M."/>
            <person name="Nyberg Akerstrom W."/>
            <person name="Nylinder S."/>
            <person name="Jareborg N."/>
            <person name="Kallberg Y."/>
            <person name="Kronander E."/>
        </authorList>
    </citation>
    <scope>NUCLEOTIDE SEQUENCE [LARGE SCALE GENOMIC DNA]</scope>
</reference>
<dbReference type="SUPFAM" id="SSF56784">
    <property type="entry name" value="HAD-like"/>
    <property type="match status" value="1"/>
</dbReference>
<evidence type="ECO:0000313" key="2">
    <source>
        <dbReference type="Proteomes" id="UP001314205"/>
    </source>
</evidence>
<dbReference type="Gene3D" id="1.10.150.720">
    <property type="entry name" value="Haloacid dehalogenase-like hydrolase"/>
    <property type="match status" value="1"/>
</dbReference>
<dbReference type="InterPro" id="IPR044924">
    <property type="entry name" value="HAD-SF_hydro_IA_REG-2-like_cap"/>
</dbReference>